<dbReference type="InterPro" id="IPR052509">
    <property type="entry name" value="Metal_resp_DNA-bind_regulator"/>
</dbReference>
<feature type="domain" description="Transcription regulator PadR N-terminal" evidence="1">
    <location>
        <begin position="26"/>
        <end position="84"/>
    </location>
</feature>
<dbReference type="Proteomes" id="UP001058271">
    <property type="component" value="Chromosome"/>
</dbReference>
<dbReference type="PANTHER" id="PTHR33169">
    <property type="entry name" value="PADR-FAMILY TRANSCRIPTIONAL REGULATOR"/>
    <property type="match status" value="1"/>
</dbReference>
<dbReference type="InterPro" id="IPR036388">
    <property type="entry name" value="WH-like_DNA-bd_sf"/>
</dbReference>
<dbReference type="PANTHER" id="PTHR33169:SF14">
    <property type="entry name" value="TRANSCRIPTIONAL REGULATOR RV3488"/>
    <property type="match status" value="1"/>
</dbReference>
<accession>A0ABY5Z4M8</accession>
<dbReference type="EMBL" id="CP073721">
    <property type="protein sequence ID" value="UWZ36511.1"/>
    <property type="molecule type" value="Genomic_DNA"/>
</dbReference>
<gene>
    <name evidence="2" type="ORF">Drose_36790</name>
</gene>
<sequence>MGQPFQITTNVARVLRALLDDPGRQHYGYALMRASGLKSGALYPILARLEAAEWIEGHREVIEEAEAGRPARRYYTLTTDGAVHARRALAELHQAIGYTRAPVQSRPAGGVA</sequence>
<name>A0ABY5Z4M8_9ACTN</name>
<dbReference type="SUPFAM" id="SSF46785">
    <property type="entry name" value="Winged helix' DNA-binding domain"/>
    <property type="match status" value="1"/>
</dbReference>
<proteinExistence type="predicted"/>
<dbReference type="Gene3D" id="1.10.10.10">
    <property type="entry name" value="Winged helix-like DNA-binding domain superfamily/Winged helix DNA-binding domain"/>
    <property type="match status" value="1"/>
</dbReference>
<dbReference type="InterPro" id="IPR036390">
    <property type="entry name" value="WH_DNA-bd_sf"/>
</dbReference>
<dbReference type="Pfam" id="PF03551">
    <property type="entry name" value="PadR"/>
    <property type="match status" value="1"/>
</dbReference>
<dbReference type="RefSeq" id="WP_260725849.1">
    <property type="nucleotide sequence ID" value="NZ_BAAABS010000027.1"/>
</dbReference>
<keyword evidence="3" id="KW-1185">Reference proteome</keyword>
<evidence type="ECO:0000259" key="1">
    <source>
        <dbReference type="Pfam" id="PF03551"/>
    </source>
</evidence>
<evidence type="ECO:0000313" key="3">
    <source>
        <dbReference type="Proteomes" id="UP001058271"/>
    </source>
</evidence>
<protein>
    <submittedName>
        <fullName evidence="2">Helix-turn-helix transcriptional regulator</fullName>
    </submittedName>
</protein>
<evidence type="ECO:0000313" key="2">
    <source>
        <dbReference type="EMBL" id="UWZ36511.1"/>
    </source>
</evidence>
<reference evidence="2" key="1">
    <citation type="submission" date="2021-04" db="EMBL/GenBank/DDBJ databases">
        <title>Biosynthetic gene clusters of Dactylosporangioum roseum.</title>
        <authorList>
            <person name="Hartkoorn R.C."/>
            <person name="Beaudoing E."/>
            <person name="Hot D."/>
            <person name="Moureu S."/>
        </authorList>
    </citation>
    <scope>NUCLEOTIDE SEQUENCE</scope>
    <source>
        <strain evidence="2">NRRL B-16295</strain>
    </source>
</reference>
<organism evidence="2 3">
    <name type="scientific">Dactylosporangium roseum</name>
    <dbReference type="NCBI Taxonomy" id="47989"/>
    <lineage>
        <taxon>Bacteria</taxon>
        <taxon>Bacillati</taxon>
        <taxon>Actinomycetota</taxon>
        <taxon>Actinomycetes</taxon>
        <taxon>Micromonosporales</taxon>
        <taxon>Micromonosporaceae</taxon>
        <taxon>Dactylosporangium</taxon>
    </lineage>
</organism>
<dbReference type="InterPro" id="IPR005149">
    <property type="entry name" value="Tscrpt_reg_PadR_N"/>
</dbReference>